<dbReference type="InterPro" id="IPR036273">
    <property type="entry name" value="CRAL/TRIO_N_dom_sf"/>
</dbReference>
<protein>
    <recommendedName>
        <fullName evidence="5">CRAL-TRIO domain-containing protein</fullName>
    </recommendedName>
</protein>
<dbReference type="PANTHER" id="PTHR45657">
    <property type="entry name" value="CRAL-TRIO DOMAIN-CONTAINING PROTEIN YKL091C-RELATED"/>
    <property type="match status" value="1"/>
</dbReference>
<dbReference type="SUPFAM" id="SSF52087">
    <property type="entry name" value="CRAL/TRIO domain"/>
    <property type="match status" value="1"/>
</dbReference>
<dbReference type="PRINTS" id="PR00180">
    <property type="entry name" value="CRETINALDHBP"/>
</dbReference>
<comment type="caution">
    <text evidence="6">The sequence shown here is derived from an EMBL/GenBank/DDBJ whole genome shotgun (WGS) entry which is preliminary data.</text>
</comment>
<name>A0A8S1J3H0_9CHLO</name>
<proteinExistence type="inferred from homology"/>
<keyword evidence="7" id="KW-1185">Reference proteome</keyword>
<dbReference type="InterPro" id="IPR011074">
    <property type="entry name" value="CRAL/TRIO_N_dom"/>
</dbReference>
<dbReference type="Proteomes" id="UP000708148">
    <property type="component" value="Unassembled WGS sequence"/>
</dbReference>
<dbReference type="CDD" id="cd00170">
    <property type="entry name" value="SEC14"/>
    <property type="match status" value="1"/>
</dbReference>
<dbReference type="InterPro" id="IPR051026">
    <property type="entry name" value="PI/PC_transfer"/>
</dbReference>
<dbReference type="Pfam" id="PF00650">
    <property type="entry name" value="CRAL_TRIO"/>
    <property type="match status" value="1"/>
</dbReference>
<comment type="similarity">
    <text evidence="3">Belongs to the SFH family.</text>
</comment>
<feature type="region of interest" description="Disordered" evidence="4">
    <location>
        <begin position="367"/>
        <end position="388"/>
    </location>
</feature>
<feature type="domain" description="CRAL-TRIO" evidence="5">
    <location>
        <begin position="118"/>
        <end position="292"/>
    </location>
</feature>
<gene>
    <name evidence="6" type="ORF">OSTQU699_LOCUS7339</name>
</gene>
<evidence type="ECO:0000259" key="5">
    <source>
        <dbReference type="PROSITE" id="PS50191"/>
    </source>
</evidence>
<dbReference type="GO" id="GO:0005886">
    <property type="term" value="C:plasma membrane"/>
    <property type="evidence" value="ECO:0007669"/>
    <property type="project" value="UniProtKB-SubCell"/>
</dbReference>
<dbReference type="AlphaFoldDB" id="A0A8S1J3H0"/>
<dbReference type="PANTHER" id="PTHR45657:SF1">
    <property type="entry name" value="CRAL-TRIO DOMAIN-CONTAINING PROTEIN YKL091C-RELATED"/>
    <property type="match status" value="1"/>
</dbReference>
<comment type="subcellular location">
    <subcellularLocation>
        <location evidence="1">Cell membrane</location>
        <topology evidence="1">Peripheral membrane protein</topology>
    </subcellularLocation>
    <subcellularLocation>
        <location evidence="2">Golgi apparatus membrane</location>
        <topology evidence="2">Peripheral membrane protein</topology>
    </subcellularLocation>
</comment>
<dbReference type="PROSITE" id="PS50191">
    <property type="entry name" value="CRAL_TRIO"/>
    <property type="match status" value="1"/>
</dbReference>
<dbReference type="Pfam" id="PF03765">
    <property type="entry name" value="CRAL_TRIO_N"/>
    <property type="match status" value="1"/>
</dbReference>
<dbReference type="SMART" id="SM01100">
    <property type="entry name" value="CRAL_TRIO_N"/>
    <property type="match status" value="1"/>
</dbReference>
<feature type="compositionally biased region" description="Polar residues" evidence="4">
    <location>
        <begin position="378"/>
        <end position="388"/>
    </location>
</feature>
<accession>A0A8S1J3H0</accession>
<evidence type="ECO:0000256" key="1">
    <source>
        <dbReference type="ARBA" id="ARBA00004202"/>
    </source>
</evidence>
<evidence type="ECO:0000313" key="7">
    <source>
        <dbReference type="Proteomes" id="UP000708148"/>
    </source>
</evidence>
<reference evidence="6" key="1">
    <citation type="submission" date="2020-12" db="EMBL/GenBank/DDBJ databases">
        <authorList>
            <person name="Iha C."/>
        </authorList>
    </citation>
    <scope>NUCLEOTIDE SEQUENCE</scope>
</reference>
<dbReference type="Gene3D" id="1.10.8.20">
    <property type="entry name" value="N-terminal domain of phosphatidylinositol transfer protein sec14p"/>
    <property type="match status" value="1"/>
</dbReference>
<dbReference type="InterPro" id="IPR001251">
    <property type="entry name" value="CRAL-TRIO_dom"/>
</dbReference>
<dbReference type="InterPro" id="IPR036865">
    <property type="entry name" value="CRAL-TRIO_dom_sf"/>
</dbReference>
<dbReference type="Gene3D" id="3.40.525.10">
    <property type="entry name" value="CRAL-TRIO lipid binding domain"/>
    <property type="match status" value="1"/>
</dbReference>
<evidence type="ECO:0000256" key="3">
    <source>
        <dbReference type="ARBA" id="ARBA00038020"/>
    </source>
</evidence>
<dbReference type="OrthoDB" id="1434354at2759"/>
<evidence type="ECO:0000313" key="6">
    <source>
        <dbReference type="EMBL" id="CAD7701982.1"/>
    </source>
</evidence>
<dbReference type="GO" id="GO:0000139">
    <property type="term" value="C:Golgi membrane"/>
    <property type="evidence" value="ECO:0007669"/>
    <property type="project" value="UniProtKB-SubCell"/>
</dbReference>
<organism evidence="6 7">
    <name type="scientific">Ostreobium quekettii</name>
    <dbReference type="NCBI Taxonomy" id="121088"/>
    <lineage>
        <taxon>Eukaryota</taxon>
        <taxon>Viridiplantae</taxon>
        <taxon>Chlorophyta</taxon>
        <taxon>core chlorophytes</taxon>
        <taxon>Ulvophyceae</taxon>
        <taxon>TCBD clade</taxon>
        <taxon>Bryopsidales</taxon>
        <taxon>Ostreobineae</taxon>
        <taxon>Ostreobiaceae</taxon>
        <taxon>Ostreobium</taxon>
    </lineage>
</organism>
<evidence type="ECO:0000256" key="2">
    <source>
        <dbReference type="ARBA" id="ARBA00004395"/>
    </source>
</evidence>
<sequence length="473" mass="54024">MPSVGAREDHRRAGSIGWGQAGICGGGGGMMRKYPIPSGPDDWGKLPEEQDKLVQQLRESLEARNAFDEEKHDYGMLLRFLRARDYDISRATRMMLDHLQWRQENRVDQILDEFNFTEREEFLSTYPQGYHKTDKQGHPVYIQHLGNINLTRIREVTTEERMLKYHIQEYERCLKHIFPVCSKVWNRQIDSTFAVMDVKGIGFYHMTKEVRNVLAMIMKVDSDNYPETLYHTCLINAPATFRAVWAVIKPMLNKRTQDKIEVCPKDYMPCLKKWIDEENIPEYLGGKSKGTLIDDVGPWHSEEPVREVEMERPGGQGAAEGDISARSARHDDWTPMRQSSTLSNATVFEDAIDREIDDLGVDDSIPAVGHGMDPPTMSEATVSTSGTPRRSTALAARIHDLESRLPTQVARLRSRMGREDRERLQYFSSAPRGSLLGRVEVLEEGMELLLAAQERSWGSRQARRSSCACCSIM</sequence>
<dbReference type="SUPFAM" id="SSF46938">
    <property type="entry name" value="CRAL/TRIO N-terminal domain"/>
    <property type="match status" value="1"/>
</dbReference>
<evidence type="ECO:0000256" key="4">
    <source>
        <dbReference type="SAM" id="MobiDB-lite"/>
    </source>
</evidence>
<dbReference type="SMART" id="SM00516">
    <property type="entry name" value="SEC14"/>
    <property type="match status" value="1"/>
</dbReference>
<dbReference type="EMBL" id="CAJHUC010001673">
    <property type="protein sequence ID" value="CAD7701982.1"/>
    <property type="molecule type" value="Genomic_DNA"/>
</dbReference>